<dbReference type="HOGENOM" id="CLU_056049_1_0_1"/>
<gene>
    <name evidence="5" type="ORF">GYMLUDRAFT_49003</name>
</gene>
<protein>
    <submittedName>
        <fullName evidence="5">Uncharacterized protein</fullName>
    </submittedName>
</protein>
<reference evidence="5 6" key="1">
    <citation type="submission" date="2014-04" db="EMBL/GenBank/DDBJ databases">
        <title>Evolutionary Origins and Diversification of the Mycorrhizal Mutualists.</title>
        <authorList>
            <consortium name="DOE Joint Genome Institute"/>
            <consortium name="Mycorrhizal Genomics Consortium"/>
            <person name="Kohler A."/>
            <person name="Kuo A."/>
            <person name="Nagy L.G."/>
            <person name="Floudas D."/>
            <person name="Copeland A."/>
            <person name="Barry K.W."/>
            <person name="Cichocki N."/>
            <person name="Veneault-Fourrey C."/>
            <person name="LaButti K."/>
            <person name="Lindquist E.A."/>
            <person name="Lipzen A."/>
            <person name="Lundell T."/>
            <person name="Morin E."/>
            <person name="Murat C."/>
            <person name="Riley R."/>
            <person name="Ohm R."/>
            <person name="Sun H."/>
            <person name="Tunlid A."/>
            <person name="Henrissat B."/>
            <person name="Grigoriev I.V."/>
            <person name="Hibbett D.S."/>
            <person name="Martin F."/>
        </authorList>
    </citation>
    <scope>NUCLEOTIDE SEQUENCE [LARGE SCALE GENOMIC DNA]</scope>
    <source>
        <strain evidence="5 6">FD-317 M1</strain>
    </source>
</reference>
<feature type="compositionally biased region" description="Low complexity" evidence="4">
    <location>
        <begin position="287"/>
        <end position="313"/>
    </location>
</feature>
<sequence length="355" mass="40638">MYLVSVTKKFSTCLRHSPTRLPLLLSSSSLHHHQIHSTTRINAKRKKDAESEPAVNLQDYTEEQQLKFIRDAEYLSQKQGIDIWATPTETLDVQIPYTTAPWSKSKYSSFRERIDQWLSNQQNKFKNMFSMMRIISYQSLPGIDLPSMGLLKLLRTPVQICTCTSTKPTSWTAPMRKIFVDNYVELQQALAKHDKTTVSKLTEVPYFTEATKLLKKSSSSTYFWTLHRHLSPPKILSIRAMEGHLGSAPPRYGNRLVVQALVRFDSEQSLEIYNPQGKALHTPPSPSSSLSQTQPSTQPSTSTSQSPSPIPSSKRTPAEKHRLTEYYIFEKKMYMNTPWQVKERLYPRAGRVVLG</sequence>
<dbReference type="OrthoDB" id="19619at2759"/>
<dbReference type="PANTHER" id="PTHR28554:SF1">
    <property type="entry name" value="LARGE RIBOSOMAL SUBUNIT PROTEIN ML45"/>
    <property type="match status" value="1"/>
</dbReference>
<dbReference type="EMBL" id="KN834819">
    <property type="protein sequence ID" value="KIK54201.1"/>
    <property type="molecule type" value="Genomic_DNA"/>
</dbReference>
<dbReference type="PANTHER" id="PTHR28554">
    <property type="entry name" value="39S RIBOSOMAL PROTEIN L45, MITOCHONDRIAL"/>
    <property type="match status" value="1"/>
</dbReference>
<dbReference type="AlphaFoldDB" id="A0A0D0BHE3"/>
<dbReference type="InterPro" id="IPR051975">
    <property type="entry name" value="mtLSU_mL45"/>
</dbReference>
<evidence type="ECO:0000313" key="6">
    <source>
        <dbReference type="Proteomes" id="UP000053593"/>
    </source>
</evidence>
<feature type="region of interest" description="Disordered" evidence="4">
    <location>
        <begin position="276"/>
        <end position="318"/>
    </location>
</feature>
<evidence type="ECO:0000313" key="5">
    <source>
        <dbReference type="EMBL" id="KIK54201.1"/>
    </source>
</evidence>
<evidence type="ECO:0000256" key="3">
    <source>
        <dbReference type="ARBA" id="ARBA00023128"/>
    </source>
</evidence>
<proteinExistence type="predicted"/>
<keyword evidence="2" id="KW-0809">Transit peptide</keyword>
<keyword evidence="3" id="KW-0496">Mitochondrion</keyword>
<dbReference type="Proteomes" id="UP000053593">
    <property type="component" value="Unassembled WGS sequence"/>
</dbReference>
<evidence type="ECO:0000256" key="4">
    <source>
        <dbReference type="SAM" id="MobiDB-lite"/>
    </source>
</evidence>
<dbReference type="GO" id="GO:0005739">
    <property type="term" value="C:mitochondrion"/>
    <property type="evidence" value="ECO:0007669"/>
    <property type="project" value="UniProtKB-SubCell"/>
</dbReference>
<dbReference type="Gene3D" id="3.10.450.240">
    <property type="match status" value="1"/>
</dbReference>
<comment type="subcellular location">
    <subcellularLocation>
        <location evidence="1">Mitochondrion</location>
    </subcellularLocation>
</comment>
<accession>A0A0D0BHE3</accession>
<keyword evidence="6" id="KW-1185">Reference proteome</keyword>
<organism evidence="5 6">
    <name type="scientific">Collybiopsis luxurians FD-317 M1</name>
    <dbReference type="NCBI Taxonomy" id="944289"/>
    <lineage>
        <taxon>Eukaryota</taxon>
        <taxon>Fungi</taxon>
        <taxon>Dikarya</taxon>
        <taxon>Basidiomycota</taxon>
        <taxon>Agaricomycotina</taxon>
        <taxon>Agaricomycetes</taxon>
        <taxon>Agaricomycetidae</taxon>
        <taxon>Agaricales</taxon>
        <taxon>Marasmiineae</taxon>
        <taxon>Omphalotaceae</taxon>
        <taxon>Collybiopsis</taxon>
        <taxon>Collybiopsis luxurians</taxon>
    </lineage>
</organism>
<name>A0A0D0BHE3_9AGAR</name>
<evidence type="ECO:0000256" key="1">
    <source>
        <dbReference type="ARBA" id="ARBA00004173"/>
    </source>
</evidence>
<evidence type="ECO:0000256" key="2">
    <source>
        <dbReference type="ARBA" id="ARBA00022946"/>
    </source>
</evidence>